<protein>
    <submittedName>
        <fullName evidence="1">Transcription elongation regulator</fullName>
    </submittedName>
</protein>
<dbReference type="EMBL" id="JANBVB010001077">
    <property type="protein sequence ID" value="KAJ2891153.1"/>
    <property type="molecule type" value="Genomic_DNA"/>
</dbReference>
<comment type="caution">
    <text evidence="1">The sequence shown here is derived from an EMBL/GenBank/DDBJ whole genome shotgun (WGS) entry which is preliminary data.</text>
</comment>
<dbReference type="Proteomes" id="UP001139981">
    <property type="component" value="Unassembled WGS sequence"/>
</dbReference>
<evidence type="ECO:0000313" key="2">
    <source>
        <dbReference type="Proteomes" id="UP001139981"/>
    </source>
</evidence>
<keyword evidence="2" id="KW-1185">Reference proteome</keyword>
<evidence type="ECO:0000313" key="1">
    <source>
        <dbReference type="EMBL" id="KAJ2891153.1"/>
    </source>
</evidence>
<gene>
    <name evidence="1" type="primary">TCERG1</name>
    <name evidence="1" type="ORF">IWW38_003741</name>
</gene>
<accession>A0ACC1LZT4</accession>
<proteinExistence type="predicted"/>
<organism evidence="1 2">
    <name type="scientific">Coemansia aciculifera</name>
    <dbReference type="NCBI Taxonomy" id="417176"/>
    <lineage>
        <taxon>Eukaryota</taxon>
        <taxon>Fungi</taxon>
        <taxon>Fungi incertae sedis</taxon>
        <taxon>Zoopagomycota</taxon>
        <taxon>Kickxellomycotina</taxon>
        <taxon>Kickxellomycetes</taxon>
        <taxon>Kickxellales</taxon>
        <taxon>Kickxellaceae</taxon>
        <taxon>Coemansia</taxon>
    </lineage>
</organism>
<reference evidence="1" key="1">
    <citation type="submission" date="2022-07" db="EMBL/GenBank/DDBJ databases">
        <title>Phylogenomic reconstructions and comparative analyses of Kickxellomycotina fungi.</title>
        <authorList>
            <person name="Reynolds N.K."/>
            <person name="Stajich J.E."/>
            <person name="Barry K."/>
            <person name="Grigoriev I.V."/>
            <person name="Crous P."/>
            <person name="Smith M.E."/>
        </authorList>
    </citation>
    <scope>NUCLEOTIDE SEQUENCE</scope>
    <source>
        <strain evidence="1">CBS 190363</strain>
    </source>
</reference>
<name>A0ACC1LZT4_9FUNG</name>
<sequence length="302" mass="34931">MSLAHDWAVFLAPGGDQTTTYASNEPYYFERNNQITTWIRPFDYRDVPLSKGESWQQAEAERKLQLARSKAKEDRPMTQTAVRGSEQWRVVTTVQGREYYHDVATGVSQWSRPAELDEIASEEDNEDEEQQGVVDGTEMTAEDAEWMLAQMDEDGEDDDDDDKEEEEVVEEVADLPKDERIAQFKAMLLDIGVNAFSTWEMQSKSYESDPRFALIDTSAEQRELFETVCKEIASNKSKPATSTLGLHPFDQLLRETVDKQKKKQSFAKFCQKNLKDPRFTSLKTSREREKRFNQYLEETSQK</sequence>